<evidence type="ECO:0000313" key="1">
    <source>
        <dbReference type="EnsemblPlants" id="Zm00001eb401600_P001"/>
    </source>
</evidence>
<dbReference type="EnsemblPlants" id="Zm00001eb401600_T001">
    <property type="protein sequence ID" value="Zm00001eb401600_P001"/>
    <property type="gene ID" value="Zm00001eb401600"/>
</dbReference>
<name>A0A804R6Z1_MAIZE</name>
<keyword evidence="2" id="KW-1185">Reference proteome</keyword>
<accession>A0A804R6Z1</accession>
<dbReference type="AlphaFoldDB" id="A0A804R6Z1"/>
<sequence length="225" mass="24684">MADKKIKGTDSSRIISSTKYLQSSVGPKLIEGTNEDDLNNLQKTVSHSANFVASMQQEHPISLVLTENKSNLQEILVEQKIPTGVSINLSPKMDSSEVPCKAYSSEVDDPNTMKSNTSSCMFEASKQQECPISLSLLDKKHDLQEVYVEQNVPCGDYVALSPKADSRELTSANEVPDGFLTFSRKAYESKEAQDDYITLEASEVNICAASHSMLRLILGVQVEAS</sequence>
<evidence type="ECO:0000313" key="2">
    <source>
        <dbReference type="Proteomes" id="UP000007305"/>
    </source>
</evidence>
<reference evidence="1" key="3">
    <citation type="submission" date="2021-05" db="UniProtKB">
        <authorList>
            <consortium name="EnsemblPlants"/>
        </authorList>
    </citation>
    <scope>IDENTIFICATION</scope>
    <source>
        <strain evidence="1">cv. B73</strain>
    </source>
</reference>
<reference evidence="2" key="1">
    <citation type="journal article" date="2009" name="Science">
        <title>The B73 maize genome: complexity, diversity, and dynamics.</title>
        <authorList>
            <person name="Schnable P.S."/>
            <person name="Ware D."/>
            <person name="Fulton R.S."/>
            <person name="Stein J.C."/>
            <person name="Wei F."/>
            <person name="Pasternak S."/>
            <person name="Liang C."/>
            <person name="Zhang J."/>
            <person name="Fulton L."/>
            <person name="Graves T.A."/>
            <person name="Minx P."/>
            <person name="Reily A.D."/>
            <person name="Courtney L."/>
            <person name="Kruchowski S.S."/>
            <person name="Tomlinson C."/>
            <person name="Strong C."/>
            <person name="Delehaunty K."/>
            <person name="Fronick C."/>
            <person name="Courtney B."/>
            <person name="Rock S.M."/>
            <person name="Belter E."/>
            <person name="Du F."/>
            <person name="Kim K."/>
            <person name="Abbott R.M."/>
            <person name="Cotton M."/>
            <person name="Levy A."/>
            <person name="Marchetto P."/>
            <person name="Ochoa K."/>
            <person name="Jackson S.M."/>
            <person name="Gillam B."/>
            <person name="Chen W."/>
            <person name="Yan L."/>
            <person name="Higginbotham J."/>
            <person name="Cardenas M."/>
            <person name="Waligorski J."/>
            <person name="Applebaum E."/>
            <person name="Phelps L."/>
            <person name="Falcone J."/>
            <person name="Kanchi K."/>
            <person name="Thane T."/>
            <person name="Scimone A."/>
            <person name="Thane N."/>
            <person name="Henke J."/>
            <person name="Wang T."/>
            <person name="Ruppert J."/>
            <person name="Shah N."/>
            <person name="Rotter K."/>
            <person name="Hodges J."/>
            <person name="Ingenthron E."/>
            <person name="Cordes M."/>
            <person name="Kohlberg S."/>
            <person name="Sgro J."/>
            <person name="Delgado B."/>
            <person name="Mead K."/>
            <person name="Chinwalla A."/>
            <person name="Leonard S."/>
            <person name="Crouse K."/>
            <person name="Collura K."/>
            <person name="Kudrna D."/>
            <person name="Currie J."/>
            <person name="He R."/>
            <person name="Angelova A."/>
            <person name="Rajasekar S."/>
            <person name="Mueller T."/>
            <person name="Lomeli R."/>
            <person name="Scara G."/>
            <person name="Ko A."/>
            <person name="Delaney K."/>
            <person name="Wissotski M."/>
            <person name="Lopez G."/>
            <person name="Campos D."/>
            <person name="Braidotti M."/>
            <person name="Ashley E."/>
            <person name="Golser W."/>
            <person name="Kim H."/>
            <person name="Lee S."/>
            <person name="Lin J."/>
            <person name="Dujmic Z."/>
            <person name="Kim W."/>
            <person name="Talag J."/>
            <person name="Zuccolo A."/>
            <person name="Fan C."/>
            <person name="Sebastian A."/>
            <person name="Kramer M."/>
            <person name="Spiegel L."/>
            <person name="Nascimento L."/>
            <person name="Zutavern T."/>
            <person name="Miller B."/>
            <person name="Ambroise C."/>
            <person name="Muller S."/>
            <person name="Spooner W."/>
            <person name="Narechania A."/>
            <person name="Ren L."/>
            <person name="Wei S."/>
            <person name="Kumari S."/>
            <person name="Faga B."/>
            <person name="Levy M.J."/>
            <person name="McMahan L."/>
            <person name="Van Buren P."/>
            <person name="Vaughn M.W."/>
            <person name="Ying K."/>
            <person name="Yeh C.-T."/>
            <person name="Emrich S.J."/>
            <person name="Jia Y."/>
            <person name="Kalyanaraman A."/>
            <person name="Hsia A.-P."/>
            <person name="Barbazuk W.B."/>
            <person name="Baucom R.S."/>
            <person name="Brutnell T.P."/>
            <person name="Carpita N.C."/>
            <person name="Chaparro C."/>
            <person name="Chia J.-M."/>
            <person name="Deragon J.-M."/>
            <person name="Estill J.C."/>
            <person name="Fu Y."/>
            <person name="Jeddeloh J.A."/>
            <person name="Han Y."/>
            <person name="Lee H."/>
            <person name="Li P."/>
            <person name="Lisch D.R."/>
            <person name="Liu S."/>
            <person name="Liu Z."/>
            <person name="Nagel D.H."/>
            <person name="McCann M.C."/>
            <person name="SanMiguel P."/>
            <person name="Myers A.M."/>
            <person name="Nettleton D."/>
            <person name="Nguyen J."/>
            <person name="Penning B.W."/>
            <person name="Ponnala L."/>
            <person name="Schneider K.L."/>
            <person name="Schwartz D.C."/>
            <person name="Sharma A."/>
            <person name="Soderlund C."/>
            <person name="Springer N.M."/>
            <person name="Sun Q."/>
            <person name="Wang H."/>
            <person name="Waterman M."/>
            <person name="Westerman R."/>
            <person name="Wolfgruber T.K."/>
            <person name="Yang L."/>
            <person name="Yu Y."/>
            <person name="Zhang L."/>
            <person name="Zhou S."/>
            <person name="Zhu Q."/>
            <person name="Bennetzen J.L."/>
            <person name="Dawe R.K."/>
            <person name="Jiang J."/>
            <person name="Jiang N."/>
            <person name="Presting G.G."/>
            <person name="Wessler S.R."/>
            <person name="Aluru S."/>
            <person name="Martienssen R.A."/>
            <person name="Clifton S.W."/>
            <person name="McCombie W.R."/>
            <person name="Wing R.A."/>
            <person name="Wilson R.K."/>
        </authorList>
    </citation>
    <scope>NUCLEOTIDE SEQUENCE [LARGE SCALE GENOMIC DNA]</scope>
    <source>
        <strain evidence="2">cv. B73</strain>
    </source>
</reference>
<protein>
    <submittedName>
        <fullName evidence="1">Uncharacterized protein</fullName>
    </submittedName>
</protein>
<organism evidence="1 2">
    <name type="scientific">Zea mays</name>
    <name type="common">Maize</name>
    <dbReference type="NCBI Taxonomy" id="4577"/>
    <lineage>
        <taxon>Eukaryota</taxon>
        <taxon>Viridiplantae</taxon>
        <taxon>Streptophyta</taxon>
        <taxon>Embryophyta</taxon>
        <taxon>Tracheophyta</taxon>
        <taxon>Spermatophyta</taxon>
        <taxon>Magnoliopsida</taxon>
        <taxon>Liliopsida</taxon>
        <taxon>Poales</taxon>
        <taxon>Poaceae</taxon>
        <taxon>PACMAD clade</taxon>
        <taxon>Panicoideae</taxon>
        <taxon>Andropogonodae</taxon>
        <taxon>Andropogoneae</taxon>
        <taxon>Tripsacinae</taxon>
        <taxon>Zea</taxon>
    </lineage>
</organism>
<dbReference type="Gramene" id="Zm00001eb401600_T001">
    <property type="protein sequence ID" value="Zm00001eb401600_P001"/>
    <property type="gene ID" value="Zm00001eb401600"/>
</dbReference>
<dbReference type="Proteomes" id="UP000007305">
    <property type="component" value="Chromosome 9"/>
</dbReference>
<reference evidence="1" key="2">
    <citation type="submission" date="2019-07" db="EMBL/GenBank/DDBJ databases">
        <authorList>
            <person name="Seetharam A."/>
            <person name="Woodhouse M."/>
            <person name="Cannon E."/>
        </authorList>
    </citation>
    <scope>NUCLEOTIDE SEQUENCE [LARGE SCALE GENOMIC DNA]</scope>
    <source>
        <strain evidence="1">cv. B73</strain>
    </source>
</reference>
<proteinExistence type="predicted"/>
<dbReference type="InParanoid" id="A0A804R6Z1"/>